<proteinExistence type="predicted"/>
<dbReference type="Gene3D" id="6.10.140.2220">
    <property type="match status" value="1"/>
</dbReference>
<keyword evidence="2 4" id="KW-0863">Zinc-finger</keyword>
<dbReference type="InterPro" id="IPR002893">
    <property type="entry name" value="Znf_MYND"/>
</dbReference>
<evidence type="ECO:0000313" key="7">
    <source>
        <dbReference type="Proteomes" id="UP000815677"/>
    </source>
</evidence>
<dbReference type="SUPFAM" id="SSF144232">
    <property type="entry name" value="HIT/MYND zinc finger-like"/>
    <property type="match status" value="1"/>
</dbReference>
<evidence type="ECO:0000256" key="3">
    <source>
        <dbReference type="ARBA" id="ARBA00022833"/>
    </source>
</evidence>
<gene>
    <name evidence="6" type="ORF">MCHLO_02642</name>
</gene>
<dbReference type="EMBL" id="DF840609">
    <property type="protein sequence ID" value="GAT45046.1"/>
    <property type="molecule type" value="Genomic_DNA"/>
</dbReference>
<reference evidence="6" key="1">
    <citation type="submission" date="2014-09" db="EMBL/GenBank/DDBJ databases">
        <title>Genome sequence of the luminous mushroom Mycena chlorophos for searching fungal bioluminescence genes.</title>
        <authorList>
            <person name="Tanaka Y."/>
            <person name="Kasuga D."/>
            <person name="Oba Y."/>
            <person name="Hase S."/>
            <person name="Sato K."/>
            <person name="Oba Y."/>
            <person name="Sakakibara Y."/>
        </authorList>
    </citation>
    <scope>NUCLEOTIDE SEQUENCE</scope>
</reference>
<organism evidence="6 7">
    <name type="scientific">Mycena chlorophos</name>
    <name type="common">Agaric fungus</name>
    <name type="synonym">Agaricus chlorophos</name>
    <dbReference type="NCBI Taxonomy" id="658473"/>
    <lineage>
        <taxon>Eukaryota</taxon>
        <taxon>Fungi</taxon>
        <taxon>Dikarya</taxon>
        <taxon>Basidiomycota</taxon>
        <taxon>Agaricomycotina</taxon>
        <taxon>Agaricomycetes</taxon>
        <taxon>Agaricomycetidae</taxon>
        <taxon>Agaricales</taxon>
        <taxon>Marasmiineae</taxon>
        <taxon>Mycenaceae</taxon>
        <taxon>Mycena</taxon>
    </lineage>
</organism>
<protein>
    <recommendedName>
        <fullName evidence="5">MYND-type domain-containing protein</fullName>
    </recommendedName>
</protein>
<keyword evidence="1" id="KW-0479">Metal-binding</keyword>
<name>A0ABQ0L1M7_MYCCL</name>
<evidence type="ECO:0000256" key="4">
    <source>
        <dbReference type="PROSITE-ProRule" id="PRU00134"/>
    </source>
</evidence>
<accession>A0ABQ0L1M7</accession>
<evidence type="ECO:0000256" key="1">
    <source>
        <dbReference type="ARBA" id="ARBA00022723"/>
    </source>
</evidence>
<evidence type="ECO:0000256" key="2">
    <source>
        <dbReference type="ARBA" id="ARBA00022771"/>
    </source>
</evidence>
<keyword evidence="7" id="KW-1185">Reference proteome</keyword>
<feature type="domain" description="MYND-type" evidence="5">
    <location>
        <begin position="430"/>
        <end position="472"/>
    </location>
</feature>
<keyword evidence="3" id="KW-0862">Zinc</keyword>
<evidence type="ECO:0000313" key="6">
    <source>
        <dbReference type="EMBL" id="GAT45046.1"/>
    </source>
</evidence>
<sequence length="666" mass="73650">MTACKRRLLALPVMHPLLKLSNLVKLPPKYKKLAQAAISSYGQSDEALHDLVHAVPSLSAHAMPHVLSVCYRLLEGDSSVLRTLADEENATALGVRLCSLADTFGIVTTVLGAVDIPDEPALEIWERIWYWAVPLETYTIQFQLHESAAIHAYTVILSAALIVAKTGFDLRARRDGVLSTPKLWCLITRAWLHLSCSGKSAHDKDVTLALKKVVFALQHLTSNILEPESNCLTEIKEVVGGDSQLAALIIQHFVRVLTVRRDMHDLVSLVDGVLVFLGDLCCHFKGLCKQLIEHGICTQASSSSAAEAVIGACDILGLLLEKYCMAAGRSIDEALSAGVLELLYMSSLPDDAREFMTDFLDVFLPAGTVYISVLIRLLAKIHTVDPSKFASHMYDAPWQALLELVRQRSSVLSEPGREGGVVDTLRACHNLNCNAINTKKTFKVCSRCLVAHYCSGLCQRADYRRGDHRTQCLNLQEQRDCTSSSLTCLSDVFTNDAADEKSLFTPRDLRFIPRLLNHEYEQNAASIGTQIVKLWRRNPAAIPCVKFDLSTGPCRIEVLADDDPRLRDLFDYEDIVLRLLKASAQSRGRVWVHLLELRAGPGVGGRAATELFPRPMRMAGSTWWDGLRRIADAYSMSELEGAEGALEVEEAVMKLVHDCAEISKTH</sequence>
<dbReference type="PROSITE" id="PS50865">
    <property type="entry name" value="ZF_MYND_2"/>
    <property type="match status" value="1"/>
</dbReference>
<dbReference type="Proteomes" id="UP000815677">
    <property type="component" value="Unassembled WGS sequence"/>
</dbReference>
<evidence type="ECO:0000259" key="5">
    <source>
        <dbReference type="PROSITE" id="PS50865"/>
    </source>
</evidence>